<evidence type="ECO:0000256" key="4">
    <source>
        <dbReference type="PROSITE-ProRule" id="PRU00409"/>
    </source>
</evidence>
<evidence type="ECO:0000313" key="6">
    <source>
        <dbReference type="EMBL" id="NFA41663.1"/>
    </source>
</evidence>
<dbReference type="Gene3D" id="3.30.1490.20">
    <property type="entry name" value="ATP-grasp fold, A domain"/>
    <property type="match status" value="1"/>
</dbReference>
<dbReference type="PANTHER" id="PTHR43585:SF2">
    <property type="entry name" value="ATP-GRASP ENZYME FSQD"/>
    <property type="match status" value="1"/>
</dbReference>
<protein>
    <submittedName>
        <fullName evidence="6">ATP-grasp domain-containing protein</fullName>
    </submittedName>
</protein>
<dbReference type="Gene3D" id="3.30.470.20">
    <property type="entry name" value="ATP-grasp fold, B domain"/>
    <property type="match status" value="1"/>
</dbReference>
<dbReference type="PANTHER" id="PTHR43585">
    <property type="entry name" value="FUMIPYRROLE BIOSYNTHESIS PROTEIN C"/>
    <property type="match status" value="1"/>
</dbReference>
<organism evidence="6 7">
    <name type="scientific">Clostridium botulinum</name>
    <dbReference type="NCBI Taxonomy" id="1491"/>
    <lineage>
        <taxon>Bacteria</taxon>
        <taxon>Bacillati</taxon>
        <taxon>Bacillota</taxon>
        <taxon>Clostridia</taxon>
        <taxon>Eubacteriales</taxon>
        <taxon>Clostridiaceae</taxon>
        <taxon>Clostridium</taxon>
    </lineage>
</organism>
<dbReference type="InterPro" id="IPR016185">
    <property type="entry name" value="PreATP-grasp_dom_sf"/>
</dbReference>
<dbReference type="InterPro" id="IPR040570">
    <property type="entry name" value="LAL_C2"/>
</dbReference>
<keyword evidence="1" id="KW-0436">Ligase</keyword>
<dbReference type="GO" id="GO:0016874">
    <property type="term" value="F:ligase activity"/>
    <property type="evidence" value="ECO:0007669"/>
    <property type="project" value="UniProtKB-KW"/>
</dbReference>
<gene>
    <name evidence="6" type="ORF">EXM65_03455</name>
</gene>
<proteinExistence type="predicted"/>
<reference evidence="6 7" key="1">
    <citation type="submission" date="2019-02" db="EMBL/GenBank/DDBJ databases">
        <title>Genome sequencing of Clostridium botulinum clinical isolates.</title>
        <authorList>
            <person name="Brunt J."/>
            <person name="Van Vliet A.H.M."/>
            <person name="Stringer S.C."/>
            <person name="Grant K.A."/>
            <person name="Carter A.C."/>
            <person name="Peck M.W."/>
        </authorList>
    </citation>
    <scope>NUCLEOTIDE SEQUENCE [LARGE SCALE GENOMIC DNA]</scope>
    <source>
        <strain evidence="6 7">H113700579</strain>
    </source>
</reference>
<dbReference type="EMBL" id="SGKU01000006">
    <property type="protein sequence ID" value="NFA41663.1"/>
    <property type="molecule type" value="Genomic_DNA"/>
</dbReference>
<dbReference type="Pfam" id="PF02655">
    <property type="entry name" value="ATP-grasp_3"/>
    <property type="match status" value="1"/>
</dbReference>
<dbReference type="InterPro" id="IPR003806">
    <property type="entry name" value="ATP-grasp_PylC-type"/>
</dbReference>
<dbReference type="AlphaFoldDB" id="A0A6M0SKD1"/>
<evidence type="ECO:0000259" key="5">
    <source>
        <dbReference type="PROSITE" id="PS50975"/>
    </source>
</evidence>
<dbReference type="InterPro" id="IPR011761">
    <property type="entry name" value="ATP-grasp"/>
</dbReference>
<dbReference type="GO" id="GO:0046872">
    <property type="term" value="F:metal ion binding"/>
    <property type="evidence" value="ECO:0007669"/>
    <property type="project" value="InterPro"/>
</dbReference>
<dbReference type="Proteomes" id="UP000472355">
    <property type="component" value="Unassembled WGS sequence"/>
</dbReference>
<accession>A0A6M0SKD1</accession>
<evidence type="ECO:0000256" key="3">
    <source>
        <dbReference type="ARBA" id="ARBA00022840"/>
    </source>
</evidence>
<dbReference type="SUPFAM" id="SSF52440">
    <property type="entry name" value="PreATP-grasp domain"/>
    <property type="match status" value="1"/>
</dbReference>
<evidence type="ECO:0000256" key="2">
    <source>
        <dbReference type="ARBA" id="ARBA00022741"/>
    </source>
</evidence>
<dbReference type="InterPro" id="IPR013815">
    <property type="entry name" value="ATP_grasp_subdomain_1"/>
</dbReference>
<dbReference type="Gene3D" id="3.40.50.20">
    <property type="match status" value="1"/>
</dbReference>
<comment type="caution">
    <text evidence="6">The sequence shown here is derived from an EMBL/GenBank/DDBJ whole genome shotgun (WGS) entry which is preliminary data.</text>
</comment>
<dbReference type="SUPFAM" id="SSF56059">
    <property type="entry name" value="Glutathione synthetase ATP-binding domain-like"/>
    <property type="match status" value="1"/>
</dbReference>
<evidence type="ECO:0000256" key="1">
    <source>
        <dbReference type="ARBA" id="ARBA00022598"/>
    </source>
</evidence>
<dbReference type="InterPro" id="IPR052032">
    <property type="entry name" value="ATP-dep_AA_Ligase"/>
</dbReference>
<dbReference type="PROSITE" id="PS50975">
    <property type="entry name" value="ATP_GRASP"/>
    <property type="match status" value="1"/>
</dbReference>
<sequence length="401" mass="44727">MKSLLILGAGKEQVPAIIRAKNKGIYTIVLDMNPEAEGFKYTDEHHIVSIRDEEALINFARKYDKKIDGVITIASDIPHMVSRVAQEVGVKHIPIESADLAVNKFRMKETLKEAGVNIPPFRKISSTEELKKFIDKYDYPVVIKPVDNSGARGVLALTENIDLSWAFDESKSNSRSGDVMVEKFLSGSQMSTEGIMYEDNFYITGFADRNYDKLEKFFPNIIEDGGDSPTALSQEAKELVNIEFEKAVRALGINWGPGKGDMIYSNGKAYVVEIAARLSGGNFCYDHVPLGTGVDIVDTYIDMAVGNPIDIECFKPKFEKGVAQRYFFPGTGKIKKIVGLDKVKDMESIKKIDFFVEEGETIEKQANHTNRVGYVIAVGIDKKEAVKFAEEAIKSVEFIFE</sequence>
<keyword evidence="3 4" id="KW-0067">ATP-binding</keyword>
<keyword evidence="2 4" id="KW-0547">Nucleotide-binding</keyword>
<feature type="domain" description="ATP-grasp" evidence="5">
    <location>
        <begin position="108"/>
        <end position="305"/>
    </location>
</feature>
<evidence type="ECO:0000313" key="7">
    <source>
        <dbReference type="Proteomes" id="UP000472355"/>
    </source>
</evidence>
<dbReference type="GO" id="GO:0005524">
    <property type="term" value="F:ATP binding"/>
    <property type="evidence" value="ECO:0007669"/>
    <property type="project" value="UniProtKB-UniRule"/>
</dbReference>
<name>A0A6M0SKD1_CLOBO</name>
<dbReference type="Pfam" id="PF18603">
    <property type="entry name" value="LAL_C2"/>
    <property type="match status" value="1"/>
</dbReference>